<dbReference type="PANTHER" id="PTHR33279">
    <property type="entry name" value="SULFUR CARRIER PROTEIN YEDF-RELATED"/>
    <property type="match status" value="1"/>
</dbReference>
<accession>A0A498GZY0</accession>
<comment type="caution">
    <text evidence="3">The sequence shown here is derived from an EMBL/GenBank/DDBJ whole genome shotgun (WGS) entry which is preliminary data.</text>
</comment>
<evidence type="ECO:0000313" key="4">
    <source>
        <dbReference type="Proteomes" id="UP000290932"/>
    </source>
</evidence>
<dbReference type="EMBL" id="LHQS01000002">
    <property type="protein sequence ID" value="RXE55687.1"/>
    <property type="molecule type" value="Genomic_DNA"/>
</dbReference>
<dbReference type="Gene3D" id="3.30.110.40">
    <property type="entry name" value="TusA-like domain"/>
    <property type="match status" value="1"/>
</dbReference>
<dbReference type="SUPFAM" id="SSF64307">
    <property type="entry name" value="SirA-like"/>
    <property type="match status" value="1"/>
</dbReference>
<protein>
    <recommendedName>
        <fullName evidence="2">UPF0033 domain-containing protein</fullName>
    </recommendedName>
</protein>
<sequence length="77" mass="8627">MHADRYVDCKGSFCQAPMFMLKDGMDPLERGSILKVDVDAEATKEDVKVWAKRMGHEVVETEKASGVTTFYIRKAGT</sequence>
<dbReference type="InterPro" id="IPR036868">
    <property type="entry name" value="TusA-like_sf"/>
</dbReference>
<gene>
    <name evidence="3" type="ORF">ABH15_05450</name>
</gene>
<evidence type="ECO:0000256" key="1">
    <source>
        <dbReference type="ARBA" id="ARBA00008984"/>
    </source>
</evidence>
<dbReference type="RefSeq" id="WP_277749823.1">
    <property type="nucleotide sequence ID" value="NZ_LHQS01000002.1"/>
</dbReference>
<comment type="similarity">
    <text evidence="1">Belongs to the sulfur carrier protein TusA family.</text>
</comment>
<dbReference type="Proteomes" id="UP000290932">
    <property type="component" value="Unassembled WGS sequence"/>
</dbReference>
<proteinExistence type="inferred from homology"/>
<feature type="domain" description="UPF0033" evidence="2">
    <location>
        <begin position="6"/>
        <end position="74"/>
    </location>
</feature>
<name>A0A498GZY0_9EURY</name>
<dbReference type="PANTHER" id="PTHR33279:SF6">
    <property type="entry name" value="SULFUR CARRIER PROTEIN YEDF-RELATED"/>
    <property type="match status" value="1"/>
</dbReference>
<evidence type="ECO:0000259" key="2">
    <source>
        <dbReference type="Pfam" id="PF01206"/>
    </source>
</evidence>
<dbReference type="InterPro" id="IPR001455">
    <property type="entry name" value="TusA-like"/>
</dbReference>
<reference evidence="3 4" key="1">
    <citation type="journal article" date="2015" name="Int. J. Syst. Evol. Microbiol.">
        <title>Methanoculleus taiwanensis sp. nov., a methanogen isolated from deep marine sediment at the deformation front area near Taiwan.</title>
        <authorList>
            <person name="Weng C.Y."/>
            <person name="Chen S.C."/>
            <person name="Lai M.C."/>
            <person name="Wu S.Y."/>
            <person name="Lin S."/>
            <person name="Yang T.F."/>
            <person name="Chen P.C."/>
        </authorList>
    </citation>
    <scope>NUCLEOTIDE SEQUENCE [LARGE SCALE GENOMIC DNA]</scope>
    <source>
        <strain evidence="3 4">CYW4</strain>
    </source>
</reference>
<dbReference type="CDD" id="cd00291">
    <property type="entry name" value="SirA_YedF_YeeD"/>
    <property type="match status" value="1"/>
</dbReference>
<dbReference type="Pfam" id="PF01206">
    <property type="entry name" value="TusA"/>
    <property type="match status" value="1"/>
</dbReference>
<dbReference type="AlphaFoldDB" id="A0A498GZY0"/>
<evidence type="ECO:0000313" key="3">
    <source>
        <dbReference type="EMBL" id="RXE55687.1"/>
    </source>
</evidence>
<organism evidence="3 4">
    <name type="scientific">Methanoculleus taiwanensis</name>
    <dbReference type="NCBI Taxonomy" id="1550565"/>
    <lineage>
        <taxon>Archaea</taxon>
        <taxon>Methanobacteriati</taxon>
        <taxon>Methanobacteriota</taxon>
        <taxon>Stenosarchaea group</taxon>
        <taxon>Methanomicrobia</taxon>
        <taxon>Methanomicrobiales</taxon>
        <taxon>Methanomicrobiaceae</taxon>
        <taxon>Methanoculleus</taxon>
    </lineage>
</organism>
<keyword evidence="4" id="KW-1185">Reference proteome</keyword>